<gene>
    <name evidence="1" type="ORF">GSUB_08380</name>
</gene>
<dbReference type="STRING" id="483547.GSUB_08380"/>
<dbReference type="InterPro" id="IPR059220">
    <property type="entry name" value="AbiEi"/>
</dbReference>
<accession>A0A0B5FEN3</accession>
<dbReference type="KEGG" id="gsb:GSUB_08380"/>
<dbReference type="AlphaFoldDB" id="A0A0B5FEN3"/>
<organism evidence="1 2">
    <name type="scientific">Geoalkalibacter subterraneus</name>
    <dbReference type="NCBI Taxonomy" id="483547"/>
    <lineage>
        <taxon>Bacteria</taxon>
        <taxon>Pseudomonadati</taxon>
        <taxon>Thermodesulfobacteriota</taxon>
        <taxon>Desulfuromonadia</taxon>
        <taxon>Desulfuromonadales</taxon>
        <taxon>Geoalkalibacteraceae</taxon>
        <taxon>Geoalkalibacter</taxon>
    </lineage>
</organism>
<reference evidence="1 2" key="1">
    <citation type="journal article" date="2015" name="Genome Announc.">
        <title>Genomes of Geoalkalibacter ferrihydriticus Z-0531T and Geoalkalibacter subterraneus Red1T, Two Haloalkaliphilic Metal-Reducing Deltaproteobacteria.</title>
        <authorList>
            <person name="Badalamenti J.P."/>
            <person name="Krajmalnik-Brown R."/>
            <person name="Torres C.I."/>
            <person name="Bond D.R."/>
        </authorList>
    </citation>
    <scope>NUCLEOTIDE SEQUENCE [LARGE SCALE GENOMIC DNA]</scope>
    <source>
        <strain evidence="1 2">Red1</strain>
    </source>
</reference>
<evidence type="ECO:0008006" key="3">
    <source>
        <dbReference type="Google" id="ProtNLM"/>
    </source>
</evidence>
<dbReference type="OrthoDB" id="3235173at2"/>
<evidence type="ECO:0000313" key="1">
    <source>
        <dbReference type="EMBL" id="AJF06567.1"/>
    </source>
</evidence>
<dbReference type="HOGENOM" id="CLU_102196_1_0_7"/>
<dbReference type="EMBL" id="CP010311">
    <property type="protein sequence ID" value="AJF06567.1"/>
    <property type="molecule type" value="Genomic_DNA"/>
</dbReference>
<proteinExistence type="predicted"/>
<keyword evidence="2" id="KW-1185">Reference proteome</keyword>
<dbReference type="NCBIfam" id="NF047376">
    <property type="entry name" value="TAA_AbiEi"/>
    <property type="match status" value="1"/>
</dbReference>
<protein>
    <recommendedName>
        <fullName evidence="3">Transcriptional regulator, AbiEi antitoxin, Type IV TA system</fullName>
    </recommendedName>
</protein>
<dbReference type="Proteomes" id="UP000035036">
    <property type="component" value="Chromosome"/>
</dbReference>
<sequence length="182" mass="20547">MQPMKKISTILDRYANADNYLFALNDLRGILPNTDSGAFKTLLSRAQRAGVLKRICKGIYLYPRVNYPAGRVLFHTAAKLRADSFNYLSLETVLSDAGVISQVPLNWITLMSSGRSHIVNCGDFGHIEFIHTKRKPADVADQLSYDPDCRLWRASVKLALLDMKLTRRSMDLIDWSLADELV</sequence>
<evidence type="ECO:0000313" key="2">
    <source>
        <dbReference type="Proteomes" id="UP000035036"/>
    </source>
</evidence>
<name>A0A0B5FEN3_9BACT</name>
<dbReference type="RefSeq" id="WP_040200235.1">
    <property type="nucleotide sequence ID" value="NZ_CP010311.1"/>
</dbReference>